<evidence type="ECO:0000313" key="2">
    <source>
        <dbReference type="Proteomes" id="UP000828048"/>
    </source>
</evidence>
<reference evidence="1 2" key="1">
    <citation type="journal article" date="2021" name="Hortic Res">
        <title>High-quality reference genome and annotation aids understanding of berry development for evergreen blueberry (Vaccinium darrowii).</title>
        <authorList>
            <person name="Yu J."/>
            <person name="Hulse-Kemp A.M."/>
            <person name="Babiker E."/>
            <person name="Staton M."/>
        </authorList>
    </citation>
    <scope>NUCLEOTIDE SEQUENCE [LARGE SCALE GENOMIC DNA]</scope>
    <source>
        <strain evidence="2">cv. NJ 8807/NJ 8810</strain>
        <tissue evidence="1">Young leaf</tissue>
    </source>
</reference>
<accession>A0ACB7XWU6</accession>
<name>A0ACB7XWU6_9ERIC</name>
<gene>
    <name evidence="1" type="ORF">Vadar_004500</name>
</gene>
<proteinExistence type="predicted"/>
<dbReference type="Proteomes" id="UP000828048">
    <property type="component" value="Chromosome 5"/>
</dbReference>
<keyword evidence="2" id="KW-1185">Reference proteome</keyword>
<organism evidence="1 2">
    <name type="scientific">Vaccinium darrowii</name>
    <dbReference type="NCBI Taxonomy" id="229202"/>
    <lineage>
        <taxon>Eukaryota</taxon>
        <taxon>Viridiplantae</taxon>
        <taxon>Streptophyta</taxon>
        <taxon>Embryophyta</taxon>
        <taxon>Tracheophyta</taxon>
        <taxon>Spermatophyta</taxon>
        <taxon>Magnoliopsida</taxon>
        <taxon>eudicotyledons</taxon>
        <taxon>Gunneridae</taxon>
        <taxon>Pentapetalae</taxon>
        <taxon>asterids</taxon>
        <taxon>Ericales</taxon>
        <taxon>Ericaceae</taxon>
        <taxon>Vaccinioideae</taxon>
        <taxon>Vaccinieae</taxon>
        <taxon>Vaccinium</taxon>
    </lineage>
</organism>
<dbReference type="EMBL" id="CM037155">
    <property type="protein sequence ID" value="KAH7845659.1"/>
    <property type="molecule type" value="Genomic_DNA"/>
</dbReference>
<comment type="caution">
    <text evidence="1">The sequence shown here is derived from an EMBL/GenBank/DDBJ whole genome shotgun (WGS) entry which is preliminary data.</text>
</comment>
<sequence>MPLDSRPTTKSHQVGGAGAPLPEPEQLSCPRCDSLYTKFCYYNNYNFSQPRHFCKSCRRYWTHGGTLRDVPIGGATRKNAKRSRTNAPSPSSDHHIPVHAACTQAFAPFSEAAAQGGNGLNVCGSFTSLLSTQAAPGFLALGGFGLGLGPSFEDMGIGLGRAAWPFPGIFGDGGGTSIMGNAWQVESGGEGWFSGGGDCYCLPGLAISTPRNGLK</sequence>
<protein>
    <submittedName>
        <fullName evidence="1">Uncharacterized protein</fullName>
    </submittedName>
</protein>
<evidence type="ECO:0000313" key="1">
    <source>
        <dbReference type="EMBL" id="KAH7845659.1"/>
    </source>
</evidence>